<keyword evidence="4" id="KW-1185">Reference proteome</keyword>
<feature type="region of interest" description="Disordered" evidence="1">
    <location>
        <begin position="44"/>
        <end position="78"/>
    </location>
</feature>
<feature type="domain" description="Prolyl 4-hydroxylase alpha subunit Fe(2+) 2OG dioxygenase" evidence="2">
    <location>
        <begin position="206"/>
        <end position="293"/>
    </location>
</feature>
<feature type="compositionally biased region" description="Basic and acidic residues" evidence="1">
    <location>
        <begin position="52"/>
        <end position="62"/>
    </location>
</feature>
<dbReference type="EMBL" id="AYKW01000012">
    <property type="protein sequence ID" value="PIL31359.1"/>
    <property type="molecule type" value="Genomic_DNA"/>
</dbReference>
<comment type="caution">
    <text evidence="3">The sequence shown here is derived from an EMBL/GenBank/DDBJ whole genome shotgun (WGS) entry which is preliminary data.</text>
</comment>
<feature type="region of interest" description="Disordered" evidence="1">
    <location>
        <begin position="1185"/>
        <end position="1231"/>
    </location>
</feature>
<feature type="compositionally biased region" description="Basic and acidic residues" evidence="1">
    <location>
        <begin position="1220"/>
        <end position="1231"/>
    </location>
</feature>
<proteinExistence type="predicted"/>
<feature type="compositionally biased region" description="Acidic residues" evidence="1">
    <location>
        <begin position="66"/>
        <end position="75"/>
    </location>
</feature>
<dbReference type="Pfam" id="PF13640">
    <property type="entry name" value="2OG-FeII_Oxy_3"/>
    <property type="match status" value="1"/>
</dbReference>
<dbReference type="InterPro" id="IPR044862">
    <property type="entry name" value="Pro_4_hyd_alph_FE2OG_OXY"/>
</dbReference>
<name>A0A2G8SC76_9APHY</name>
<dbReference type="PANTHER" id="PTHR33099">
    <property type="entry name" value="FE2OG DIOXYGENASE DOMAIN-CONTAINING PROTEIN"/>
    <property type="match status" value="1"/>
</dbReference>
<reference evidence="3 4" key="1">
    <citation type="journal article" date="2015" name="Sci. Rep.">
        <title>Chromosome-level genome map provides insights into diverse defense mechanisms in the medicinal fungus Ganoderma sinense.</title>
        <authorList>
            <person name="Zhu Y."/>
            <person name="Xu J."/>
            <person name="Sun C."/>
            <person name="Zhou S."/>
            <person name="Xu H."/>
            <person name="Nelson D.R."/>
            <person name="Qian J."/>
            <person name="Song J."/>
            <person name="Luo H."/>
            <person name="Xiang L."/>
            <person name="Li Y."/>
            <person name="Xu Z."/>
            <person name="Ji A."/>
            <person name="Wang L."/>
            <person name="Lu S."/>
            <person name="Hayward A."/>
            <person name="Sun W."/>
            <person name="Li X."/>
            <person name="Schwartz D.C."/>
            <person name="Wang Y."/>
            <person name="Chen S."/>
        </authorList>
    </citation>
    <scope>NUCLEOTIDE SEQUENCE [LARGE SCALE GENOMIC DNA]</scope>
    <source>
        <strain evidence="3 4">ZZ0214-1</strain>
    </source>
</reference>
<protein>
    <recommendedName>
        <fullName evidence="2">Prolyl 4-hydroxylase alpha subunit Fe(2+) 2OG dioxygenase domain-containing protein</fullName>
    </recommendedName>
</protein>
<gene>
    <name evidence="3" type="ORF">GSI_06058</name>
</gene>
<dbReference type="AlphaFoldDB" id="A0A2G8SC76"/>
<evidence type="ECO:0000259" key="2">
    <source>
        <dbReference type="Pfam" id="PF13640"/>
    </source>
</evidence>
<dbReference type="PANTHER" id="PTHR33099:SF7">
    <property type="entry name" value="MYND-TYPE DOMAIN-CONTAINING PROTEIN"/>
    <property type="match status" value="1"/>
</dbReference>
<organism evidence="3 4">
    <name type="scientific">Ganoderma sinense ZZ0214-1</name>
    <dbReference type="NCBI Taxonomy" id="1077348"/>
    <lineage>
        <taxon>Eukaryota</taxon>
        <taxon>Fungi</taxon>
        <taxon>Dikarya</taxon>
        <taxon>Basidiomycota</taxon>
        <taxon>Agaricomycotina</taxon>
        <taxon>Agaricomycetes</taxon>
        <taxon>Polyporales</taxon>
        <taxon>Polyporaceae</taxon>
        <taxon>Ganoderma</taxon>
    </lineage>
</organism>
<evidence type="ECO:0000313" key="3">
    <source>
        <dbReference type="EMBL" id="PIL31359.1"/>
    </source>
</evidence>
<sequence>MSRSDDPDYVFEDLFFCIAFKLAAKEMTHAYRVNVIAALSDDDATHRSTPHSVDETLDKDGVDGCSEGEDDDDDEISRISIPGNIRDDLATIFEGDLDFNGEFSFHRAYPLAPNPSLNVDDLGTIGLPLSLRDAAAIKHSSDQAPFGKADRTIIDKSVRDTWEIDAQQVQFENPAWQPFLDGTVRDVCQALGVNLDTSKPRCELYKLLLYETGSHFLPHIDTEKTDGMFATMVIVLPSRFTGGAVCVSHGDTSKVYNHCENSLNETTVLAWYTDVKHSVKQITSGYRLALSFNLIHTTSSLRPAAPECSVPADLQRILLSWNDAEDHEGAPKKIVRLLDHKYSEATLGRSGSQALKGPDAHLLALLQDIAAPLGFQIGLANLHFTQRGHGSGEPPRSSRNKGWPASRWGYSRWDDDPEPDDSNVQMTNVESEVVEVKNLVDLDGDSIRRSLEYSPEEIIPDGLIETITSGDYDEQEYEGYMGNYGGSLERYYRRTVLVLWPKWAHFDLVHGSEAFSFACEELRASTSQEATEDEVELVEIILARSTASKAKDVVSSVCRVALTWKDFSLWFRAVRACDAEKSIGALQVDNILRAVATFGFDEVQPCIERTIERDPSNSRVLKFLERFEEWVANQESEELTALTASWSEIVRENRLDDLKSVAHDSPDLLFAAVLKHRGVEFFEQTVLPLVRQCSDCMLLLTHAVTLYDADGVPVEWRTRMAKDILRECLSKIDFYPTIRHKRRSHHRPMYGQEPSDESQQLEKAKPYLRACIALDCAEFFPIAVQKLLALDDLAEDLIYRRVKHVVLPLVAYVGEIARSRPGSQQVPGLRNLCEEAVSLFLQYFATKPQTLTKADVSSLIKIAMDSGYRDLVLTGIAPKLETLTLKDTQLREIVEELHAKRIDVDPAGTDLNPALLRLLGDWISTTSLTIPAQLTHHAYGTPSVNRVKPVIDVLDFCLKVSLPEACDVILERLLNPPVLDVEYIKTQLAPLFPDLRALVLQYKQPLTSPVFASAFRTVMLYWTQKQCSCDVCPAVRQFLTSEAAEDKEWHRIGAVKRGHVEKFLQAHARAVATYSTIRTVPHGLKVTKLPAIVAPARWIEHQRQGFDLLKSISADPAEIQAILGQKHAEISGLLQGRGPVEVARPDGGAAIPSSGFVAPADLHPFSARHVSAVTTETSNRFEQISAADTSHGNRERGAQSGRESTTSRLDTSRPAKRRRTTYDEKDVIDLT</sequence>
<dbReference type="Proteomes" id="UP000230002">
    <property type="component" value="Unassembled WGS sequence"/>
</dbReference>
<dbReference type="Gene3D" id="2.60.120.620">
    <property type="entry name" value="q2cbj1_9rhob like domain"/>
    <property type="match status" value="1"/>
</dbReference>
<accession>A0A2G8SC76</accession>
<evidence type="ECO:0000256" key="1">
    <source>
        <dbReference type="SAM" id="MobiDB-lite"/>
    </source>
</evidence>
<dbReference type="OrthoDB" id="3269573at2759"/>
<evidence type="ECO:0000313" key="4">
    <source>
        <dbReference type="Proteomes" id="UP000230002"/>
    </source>
</evidence>